<evidence type="ECO:0000256" key="10">
    <source>
        <dbReference type="SAM" id="MobiDB-lite"/>
    </source>
</evidence>
<dbReference type="RefSeq" id="WP_284874326.1">
    <property type="nucleotide sequence ID" value="NZ_CP126970.1"/>
</dbReference>
<evidence type="ECO:0000256" key="9">
    <source>
        <dbReference type="HAMAP-Rule" id="MF_00236"/>
    </source>
</evidence>
<dbReference type="InterPro" id="IPR006312">
    <property type="entry name" value="TatA/E"/>
</dbReference>
<organism evidence="11 12">
    <name type="scientific">Corynebacterium suedekumii</name>
    <dbReference type="NCBI Taxonomy" id="3049801"/>
    <lineage>
        <taxon>Bacteria</taxon>
        <taxon>Bacillati</taxon>
        <taxon>Actinomycetota</taxon>
        <taxon>Actinomycetes</taxon>
        <taxon>Mycobacteriales</taxon>
        <taxon>Corynebacteriaceae</taxon>
        <taxon>Corynebacterium</taxon>
    </lineage>
</organism>
<evidence type="ECO:0000256" key="8">
    <source>
        <dbReference type="ARBA" id="ARBA00023136"/>
    </source>
</evidence>
<dbReference type="NCBIfam" id="TIGR01411">
    <property type="entry name" value="tatAE"/>
    <property type="match status" value="1"/>
</dbReference>
<dbReference type="InterPro" id="IPR003369">
    <property type="entry name" value="TatA/B/E"/>
</dbReference>
<evidence type="ECO:0000313" key="11">
    <source>
        <dbReference type="EMBL" id="WIM69732.1"/>
    </source>
</evidence>
<comment type="subcellular location">
    <subcellularLocation>
        <location evidence="1 9">Cell membrane</location>
        <topology evidence="1 9">Single-pass membrane protein</topology>
    </subcellularLocation>
</comment>
<dbReference type="Pfam" id="PF02416">
    <property type="entry name" value="TatA_B_E"/>
    <property type="match status" value="1"/>
</dbReference>
<feature type="compositionally biased region" description="Low complexity" evidence="10">
    <location>
        <begin position="51"/>
        <end position="68"/>
    </location>
</feature>
<keyword evidence="2 9" id="KW-0813">Transport</keyword>
<evidence type="ECO:0000256" key="7">
    <source>
        <dbReference type="ARBA" id="ARBA00023010"/>
    </source>
</evidence>
<keyword evidence="5 9" id="KW-0653">Protein transport</keyword>
<dbReference type="EMBL" id="CP126970">
    <property type="protein sequence ID" value="WIM69732.1"/>
    <property type="molecule type" value="Genomic_DNA"/>
</dbReference>
<feature type="compositionally biased region" description="Low complexity" evidence="10">
    <location>
        <begin position="113"/>
        <end position="133"/>
    </location>
</feature>
<feature type="compositionally biased region" description="Pro residues" evidence="10">
    <location>
        <begin position="96"/>
        <end position="112"/>
    </location>
</feature>
<evidence type="ECO:0000313" key="12">
    <source>
        <dbReference type="Proteomes" id="UP001238805"/>
    </source>
</evidence>
<dbReference type="PANTHER" id="PTHR42982">
    <property type="entry name" value="SEC-INDEPENDENT PROTEIN TRANSLOCASE PROTEIN TATA"/>
    <property type="match status" value="1"/>
</dbReference>
<dbReference type="NCBIfam" id="NF001854">
    <property type="entry name" value="PRK00575.1"/>
    <property type="match status" value="1"/>
</dbReference>
<comment type="similarity">
    <text evidence="9">Belongs to the TatA/E family.</text>
</comment>
<keyword evidence="8 9" id="KW-0472">Membrane</keyword>
<evidence type="ECO:0000256" key="6">
    <source>
        <dbReference type="ARBA" id="ARBA00022989"/>
    </source>
</evidence>
<dbReference type="Proteomes" id="UP001238805">
    <property type="component" value="Chromosome"/>
</dbReference>
<comment type="function">
    <text evidence="9">Part of the twin-arginine translocation (Tat) system that transports large folded proteins containing a characteristic twin-arginine motif in their signal peptide across membranes. TatA could form the protein-conducting channel of the Tat system.</text>
</comment>
<keyword evidence="3 9" id="KW-1003">Cell membrane</keyword>
<reference evidence="11 12" key="1">
    <citation type="submission" date="2023-05" db="EMBL/GenBank/DDBJ databases">
        <title>Corynebacterium suedekumii sp. nov. and Corynebacterium breve sp. nov. isolated from raw cow's milk.</title>
        <authorList>
            <person name="Baer M.K."/>
            <person name="Mehl L."/>
            <person name="Hellmuth R."/>
            <person name="Marke G."/>
            <person name="Lipski A."/>
        </authorList>
    </citation>
    <scope>NUCLEOTIDE SEQUENCE [LARGE SCALE GENOMIC DNA]</scope>
    <source>
        <strain evidence="11 12">LM112</strain>
    </source>
</reference>
<gene>
    <name evidence="9 11" type="primary">tatA</name>
    <name evidence="11" type="ORF">QP029_10950</name>
</gene>
<comment type="subunit">
    <text evidence="9">The Tat system comprises two distinct complexes: a TatABC complex, containing multiple copies of TatA, TatB and TatC subunits, and a separate TatA complex, containing only TatA subunits. Substrates initially bind to the TatABC complex, which probably triggers association of the separate TatA complex to form the active translocon.</text>
</comment>
<evidence type="ECO:0000256" key="1">
    <source>
        <dbReference type="ARBA" id="ARBA00004162"/>
    </source>
</evidence>
<evidence type="ECO:0000256" key="2">
    <source>
        <dbReference type="ARBA" id="ARBA00022448"/>
    </source>
</evidence>
<keyword evidence="6 9" id="KW-1133">Transmembrane helix</keyword>
<feature type="compositionally biased region" description="Polar residues" evidence="10">
    <location>
        <begin position="72"/>
        <end position="82"/>
    </location>
</feature>
<keyword evidence="7 9" id="KW-0811">Translocation</keyword>
<dbReference type="PANTHER" id="PTHR42982:SF8">
    <property type="entry name" value="SEC-INDEPENDENT PROTEIN TRANSLOCASE PROTEIN TATA"/>
    <property type="match status" value="1"/>
</dbReference>
<dbReference type="HAMAP" id="MF_00236">
    <property type="entry name" value="TatA_E"/>
    <property type="match status" value="1"/>
</dbReference>
<evidence type="ECO:0000256" key="4">
    <source>
        <dbReference type="ARBA" id="ARBA00022692"/>
    </source>
</evidence>
<feature type="region of interest" description="Disordered" evidence="10">
    <location>
        <begin position="42"/>
        <end position="133"/>
    </location>
</feature>
<keyword evidence="4 9" id="KW-0812">Transmembrane</keyword>
<evidence type="ECO:0000256" key="3">
    <source>
        <dbReference type="ARBA" id="ARBA00022475"/>
    </source>
</evidence>
<keyword evidence="12" id="KW-1185">Reference proteome</keyword>
<evidence type="ECO:0000256" key="5">
    <source>
        <dbReference type="ARBA" id="ARBA00022927"/>
    </source>
</evidence>
<dbReference type="PRINTS" id="PR01506">
    <property type="entry name" value="TATBPROTEIN"/>
</dbReference>
<accession>A0ABY8VK52</accession>
<protein>
    <recommendedName>
        <fullName evidence="9">Sec-independent protein translocase protein TatA</fullName>
    </recommendedName>
</protein>
<name>A0ABY8VK52_9CORY</name>
<proteinExistence type="inferred from homology"/>
<dbReference type="Gene3D" id="1.20.5.3310">
    <property type="match status" value="1"/>
</dbReference>
<sequence length="133" mass="14383">MPNLGATELIIIAVVLVLLFGAKKLPDAARSIGRSMRIFKSEVKEMGNDDQPQNQQPQQGQLAPGQQGYWDQPQNQPNPQYHSPQPPQAGSTPAGQQPPQPGYPQPQQPGNPPAGYQQPGNPQGYQGPQQSNQ</sequence>